<feature type="transmembrane region" description="Helical" evidence="9">
    <location>
        <begin position="51"/>
        <end position="69"/>
    </location>
</feature>
<keyword evidence="6 9" id="KW-1133">Transmembrane helix</keyword>
<evidence type="ECO:0000256" key="2">
    <source>
        <dbReference type="ARBA" id="ARBA00005658"/>
    </source>
</evidence>
<accession>A0ABN2X037</accession>
<dbReference type="InterPro" id="IPR000060">
    <property type="entry name" value="BCCT_transptr"/>
</dbReference>
<feature type="transmembrane region" description="Helical" evidence="9">
    <location>
        <begin position="391"/>
        <end position="413"/>
    </location>
</feature>
<evidence type="ECO:0000256" key="3">
    <source>
        <dbReference type="ARBA" id="ARBA00022448"/>
    </source>
</evidence>
<comment type="caution">
    <text evidence="10">The sequence shown here is derived from an EMBL/GenBank/DDBJ whole genome shotgun (WGS) entry which is preliminary data.</text>
</comment>
<evidence type="ECO:0000256" key="6">
    <source>
        <dbReference type="ARBA" id="ARBA00022989"/>
    </source>
</evidence>
<evidence type="ECO:0000256" key="5">
    <source>
        <dbReference type="ARBA" id="ARBA00022692"/>
    </source>
</evidence>
<feature type="transmembrane region" description="Helical" evidence="9">
    <location>
        <begin position="301"/>
        <end position="321"/>
    </location>
</feature>
<feature type="transmembrane region" description="Helical" evidence="9">
    <location>
        <begin position="444"/>
        <end position="463"/>
    </location>
</feature>
<feature type="compositionally biased region" description="Basic and acidic residues" evidence="8">
    <location>
        <begin position="7"/>
        <end position="17"/>
    </location>
</feature>
<evidence type="ECO:0000256" key="8">
    <source>
        <dbReference type="SAM" id="MobiDB-lite"/>
    </source>
</evidence>
<keyword evidence="3" id="KW-0813">Transport</keyword>
<dbReference type="PANTHER" id="PTHR30047:SF7">
    <property type="entry name" value="HIGH-AFFINITY CHOLINE TRANSPORT PROTEIN"/>
    <property type="match status" value="1"/>
</dbReference>
<feature type="transmembrane region" description="Helical" evidence="9">
    <location>
        <begin position="89"/>
        <end position="108"/>
    </location>
</feature>
<proteinExistence type="inferred from homology"/>
<evidence type="ECO:0000256" key="4">
    <source>
        <dbReference type="ARBA" id="ARBA00022475"/>
    </source>
</evidence>
<sequence length="587" mass="62261">MASLGPETDRSTSEERNVSSSPDSPPTPPLEADVPVQDGLRPGSAITAPRVFWPAATIILVFVGLAVALPERLGNTLSTLSNTVIGDLGWFYVLLVSSFIAFSLWVALSPMGRVVLGKDDEEPEFGLKSWFAMLFAAGMGIGLVFWGVAEPLNHFASPPPGTADGEPAAARAAMDTTFLHWGLHAWGIYVVVGLAVAYAVHRKGRPVSIRWALEPLFGDRVKGALGDVIDVIAIIGTIFGVATSLGFGVSQVSAGLAYLGVVDEASTTLKVALIAGISLIAIVSVATGVDKGIKWLSNINMGLAGVLLLTVAILGPTVFILGDFVQQLGSYGRNFLELSFRTMSFQGEEGSAWLSGWTTFYWGWWMSWAPFVGVFIARISRGRTVREFVTGVLLVPTLVTFLWFSVLGGSAIYREMFGEGGLVGDDGAVSTDAALFQFLEGLPASGLLSVAAMILVVVFFVTSSDSGSFVVDMLASGGNPQPPVWSRVFWAVLEGLIAATLLIAGAVTGQDGLSALQTMAILLALPFSFVMVGMMVATAKALLHENWLIERAERRLLAAEVAGEVARVNGTTPGPIRDERPPRRTKV</sequence>
<comment type="subcellular location">
    <subcellularLocation>
        <location evidence="1">Cell membrane</location>
        <topology evidence="1">Multi-pass membrane protein</topology>
    </subcellularLocation>
</comment>
<feature type="transmembrane region" description="Helical" evidence="9">
    <location>
        <begin position="269"/>
        <end position="289"/>
    </location>
</feature>
<keyword evidence="7 9" id="KW-0472">Membrane</keyword>
<keyword evidence="5 9" id="KW-0812">Transmembrane</keyword>
<comment type="similarity">
    <text evidence="2">Belongs to the BCCT transporter (TC 2.A.15) family.</text>
</comment>
<protein>
    <submittedName>
        <fullName evidence="10">BCCT family transporter</fullName>
    </submittedName>
</protein>
<feature type="transmembrane region" description="Helical" evidence="9">
    <location>
        <begin position="361"/>
        <end position="379"/>
    </location>
</feature>
<dbReference type="Pfam" id="PF02028">
    <property type="entry name" value="BCCT"/>
    <property type="match status" value="1"/>
</dbReference>
<dbReference type="EMBL" id="BAAAMQ010000009">
    <property type="protein sequence ID" value="GAA2102188.1"/>
    <property type="molecule type" value="Genomic_DNA"/>
</dbReference>
<feature type="transmembrane region" description="Helical" evidence="9">
    <location>
        <begin position="228"/>
        <end position="249"/>
    </location>
</feature>
<evidence type="ECO:0000256" key="9">
    <source>
        <dbReference type="SAM" id="Phobius"/>
    </source>
</evidence>
<reference evidence="10 11" key="1">
    <citation type="journal article" date="2019" name="Int. J. Syst. Evol. Microbiol.">
        <title>The Global Catalogue of Microorganisms (GCM) 10K type strain sequencing project: providing services to taxonomists for standard genome sequencing and annotation.</title>
        <authorList>
            <consortium name="The Broad Institute Genomics Platform"/>
            <consortium name="The Broad Institute Genome Sequencing Center for Infectious Disease"/>
            <person name="Wu L."/>
            <person name="Ma J."/>
        </authorList>
    </citation>
    <scope>NUCLEOTIDE SEQUENCE [LARGE SCALE GENOMIC DNA]</scope>
    <source>
        <strain evidence="10 11">JCM 13813</strain>
    </source>
</reference>
<evidence type="ECO:0000256" key="1">
    <source>
        <dbReference type="ARBA" id="ARBA00004651"/>
    </source>
</evidence>
<feature type="transmembrane region" description="Helical" evidence="9">
    <location>
        <begin position="519"/>
        <end position="543"/>
    </location>
</feature>
<dbReference type="Proteomes" id="UP001501161">
    <property type="component" value="Unassembled WGS sequence"/>
</dbReference>
<evidence type="ECO:0000313" key="11">
    <source>
        <dbReference type="Proteomes" id="UP001501161"/>
    </source>
</evidence>
<feature type="transmembrane region" description="Helical" evidence="9">
    <location>
        <begin position="129"/>
        <end position="149"/>
    </location>
</feature>
<evidence type="ECO:0000256" key="7">
    <source>
        <dbReference type="ARBA" id="ARBA00023136"/>
    </source>
</evidence>
<organism evidence="10 11">
    <name type="scientific">Nocardioides furvisabuli</name>
    <dbReference type="NCBI Taxonomy" id="375542"/>
    <lineage>
        <taxon>Bacteria</taxon>
        <taxon>Bacillati</taxon>
        <taxon>Actinomycetota</taxon>
        <taxon>Actinomycetes</taxon>
        <taxon>Propionibacteriales</taxon>
        <taxon>Nocardioidaceae</taxon>
        <taxon>Nocardioides</taxon>
    </lineage>
</organism>
<feature type="transmembrane region" description="Helical" evidence="9">
    <location>
        <begin position="181"/>
        <end position="200"/>
    </location>
</feature>
<gene>
    <name evidence="10" type="ORF">GCM10009726_13000</name>
</gene>
<dbReference type="PANTHER" id="PTHR30047">
    <property type="entry name" value="HIGH-AFFINITY CHOLINE TRANSPORT PROTEIN-RELATED"/>
    <property type="match status" value="1"/>
</dbReference>
<dbReference type="NCBIfam" id="TIGR00842">
    <property type="entry name" value="bcct"/>
    <property type="match status" value="1"/>
</dbReference>
<keyword evidence="11" id="KW-1185">Reference proteome</keyword>
<name>A0ABN2X037_9ACTN</name>
<feature type="region of interest" description="Disordered" evidence="8">
    <location>
        <begin position="1"/>
        <end position="36"/>
    </location>
</feature>
<feature type="transmembrane region" description="Helical" evidence="9">
    <location>
        <begin position="484"/>
        <end position="507"/>
    </location>
</feature>
<evidence type="ECO:0000313" key="10">
    <source>
        <dbReference type="EMBL" id="GAA2102188.1"/>
    </source>
</evidence>
<keyword evidence="4" id="KW-1003">Cell membrane</keyword>